<dbReference type="SUPFAM" id="SSF51182">
    <property type="entry name" value="RmlC-like cupins"/>
    <property type="match status" value="1"/>
</dbReference>
<dbReference type="Proteomes" id="UP000298179">
    <property type="component" value="Unassembled WGS sequence"/>
</dbReference>
<dbReference type="InterPro" id="IPR011051">
    <property type="entry name" value="RmlC_Cupin_sf"/>
</dbReference>
<protein>
    <submittedName>
        <fullName evidence="3">Cupin domain-containing protein</fullName>
    </submittedName>
</protein>
<dbReference type="OrthoDB" id="116921at2"/>
<dbReference type="PANTHER" id="PTHR35848">
    <property type="entry name" value="OXALATE-BINDING PROTEIN"/>
    <property type="match status" value="1"/>
</dbReference>
<keyword evidence="4" id="KW-1185">Reference proteome</keyword>
<dbReference type="GO" id="GO:0046872">
    <property type="term" value="F:metal ion binding"/>
    <property type="evidence" value="ECO:0007669"/>
    <property type="project" value="UniProtKB-KW"/>
</dbReference>
<dbReference type="CDD" id="cd02224">
    <property type="entry name" value="cupin_SPO2919-like"/>
    <property type="match status" value="1"/>
</dbReference>
<dbReference type="InterPro" id="IPR014710">
    <property type="entry name" value="RmlC-like_jellyroll"/>
</dbReference>
<dbReference type="EMBL" id="SOZD01000003">
    <property type="protein sequence ID" value="TFF22877.1"/>
    <property type="molecule type" value="Genomic_DNA"/>
</dbReference>
<reference evidence="3 4" key="1">
    <citation type="submission" date="2019-03" db="EMBL/GenBank/DDBJ databases">
        <title>Jiella endophytica sp. nov., a novel endophytic bacterium isolated from root of Ficus microcarpa Linn. f.</title>
        <authorList>
            <person name="Tuo L."/>
        </authorList>
    </citation>
    <scope>NUCLEOTIDE SEQUENCE [LARGE SCALE GENOMIC DNA]</scope>
    <source>
        <strain evidence="3 4">CBS5Q-3</strain>
    </source>
</reference>
<gene>
    <name evidence="3" type="ORF">E3C22_10475</name>
</gene>
<evidence type="ECO:0000259" key="2">
    <source>
        <dbReference type="Pfam" id="PF07883"/>
    </source>
</evidence>
<evidence type="ECO:0000313" key="4">
    <source>
        <dbReference type="Proteomes" id="UP000298179"/>
    </source>
</evidence>
<dbReference type="Gene3D" id="2.60.120.10">
    <property type="entry name" value="Jelly Rolls"/>
    <property type="match status" value="1"/>
</dbReference>
<organism evidence="3 4">
    <name type="scientific">Jiella endophytica</name>
    <dbReference type="NCBI Taxonomy" id="2558362"/>
    <lineage>
        <taxon>Bacteria</taxon>
        <taxon>Pseudomonadati</taxon>
        <taxon>Pseudomonadota</taxon>
        <taxon>Alphaproteobacteria</taxon>
        <taxon>Hyphomicrobiales</taxon>
        <taxon>Aurantimonadaceae</taxon>
        <taxon>Jiella</taxon>
    </lineage>
</organism>
<evidence type="ECO:0000256" key="1">
    <source>
        <dbReference type="ARBA" id="ARBA00022723"/>
    </source>
</evidence>
<dbReference type="InterPro" id="IPR051610">
    <property type="entry name" value="GPI/OXD"/>
</dbReference>
<evidence type="ECO:0000313" key="3">
    <source>
        <dbReference type="EMBL" id="TFF22877.1"/>
    </source>
</evidence>
<accession>A0A4Y8RJA6</accession>
<dbReference type="AlphaFoldDB" id="A0A4Y8RJA6"/>
<keyword evidence="1" id="KW-0479">Metal-binding</keyword>
<name>A0A4Y8RJA6_9HYPH</name>
<proteinExistence type="predicted"/>
<dbReference type="InterPro" id="IPR013096">
    <property type="entry name" value="Cupin_2"/>
</dbReference>
<comment type="caution">
    <text evidence="3">The sequence shown here is derived from an EMBL/GenBank/DDBJ whole genome shotgun (WGS) entry which is preliminary data.</text>
</comment>
<dbReference type="PANTHER" id="PTHR35848:SF6">
    <property type="entry name" value="CUPIN TYPE-2 DOMAIN-CONTAINING PROTEIN"/>
    <property type="match status" value="1"/>
</dbReference>
<feature type="domain" description="Cupin type-2" evidence="2">
    <location>
        <begin position="96"/>
        <end position="168"/>
    </location>
</feature>
<dbReference type="Pfam" id="PF07883">
    <property type="entry name" value="Cupin_2"/>
    <property type="match status" value="1"/>
</dbReference>
<sequence length="219" mass="23538">MTPGVVRLSHWTIRAPSAEDFANRRRCSTSAICIGRGPRRRLRLSRHRPGRSAVAIKPIVRPTELPLSLQTHGETFEARFAAVAAPLGSKRLGSRYVEIPAGKKGWPLHCHHANDELFVILSGRGTLRFGDETYSVTAGDVVVCPAGGPETAHQLIAADDAPLAYLAVSTMNEPDVMEYPDSGKLTIFAGAAPGGDKAARRVAITVKADSGVDYWDGED</sequence>